<dbReference type="CDD" id="cd17574">
    <property type="entry name" value="REC_OmpR"/>
    <property type="match status" value="1"/>
</dbReference>
<dbReference type="PROSITE" id="PS50110">
    <property type="entry name" value="RESPONSE_REGULATORY"/>
    <property type="match status" value="1"/>
</dbReference>
<dbReference type="GO" id="GO:0000160">
    <property type="term" value="P:phosphorelay signal transduction system"/>
    <property type="evidence" value="ECO:0007669"/>
    <property type="project" value="InterPro"/>
</dbReference>
<dbReference type="AlphaFoldDB" id="A0A3M8BZU5"/>
<evidence type="ECO:0000256" key="1">
    <source>
        <dbReference type="ARBA" id="ARBA00022553"/>
    </source>
</evidence>
<dbReference type="InterPro" id="IPR050595">
    <property type="entry name" value="Bact_response_regulator"/>
</dbReference>
<gene>
    <name evidence="4" type="ORF">EDM58_24520</name>
</gene>
<dbReference type="Gene3D" id="3.40.50.2300">
    <property type="match status" value="1"/>
</dbReference>
<dbReference type="SUPFAM" id="SSF52172">
    <property type="entry name" value="CheY-like"/>
    <property type="match status" value="1"/>
</dbReference>
<dbReference type="SMART" id="SM00448">
    <property type="entry name" value="REC"/>
    <property type="match status" value="1"/>
</dbReference>
<dbReference type="PANTHER" id="PTHR44591:SF3">
    <property type="entry name" value="RESPONSE REGULATORY DOMAIN-CONTAINING PROTEIN"/>
    <property type="match status" value="1"/>
</dbReference>
<dbReference type="Pfam" id="PF00072">
    <property type="entry name" value="Response_reg"/>
    <property type="match status" value="1"/>
</dbReference>
<name>A0A3M8BZU5_9BACL</name>
<feature type="domain" description="Response regulatory" evidence="3">
    <location>
        <begin position="145"/>
        <end position="261"/>
    </location>
</feature>
<evidence type="ECO:0000259" key="3">
    <source>
        <dbReference type="PROSITE" id="PS50110"/>
    </source>
</evidence>
<dbReference type="RefSeq" id="WP_122915671.1">
    <property type="nucleotide sequence ID" value="NZ_RHHT01000080.1"/>
</dbReference>
<comment type="caution">
    <text evidence="4">The sequence shown here is derived from an EMBL/GenBank/DDBJ whole genome shotgun (WGS) entry which is preliminary data.</text>
</comment>
<evidence type="ECO:0000313" key="5">
    <source>
        <dbReference type="Proteomes" id="UP000281915"/>
    </source>
</evidence>
<evidence type="ECO:0000256" key="2">
    <source>
        <dbReference type="PROSITE-ProRule" id="PRU00169"/>
    </source>
</evidence>
<proteinExistence type="predicted"/>
<organism evidence="4 5">
    <name type="scientific">Brevibacillus panacihumi</name>
    <dbReference type="NCBI Taxonomy" id="497735"/>
    <lineage>
        <taxon>Bacteria</taxon>
        <taxon>Bacillati</taxon>
        <taxon>Bacillota</taxon>
        <taxon>Bacilli</taxon>
        <taxon>Bacillales</taxon>
        <taxon>Paenibacillaceae</taxon>
        <taxon>Brevibacillus</taxon>
    </lineage>
</organism>
<dbReference type="EMBL" id="RHHT01000080">
    <property type="protein sequence ID" value="RNB68627.1"/>
    <property type="molecule type" value="Genomic_DNA"/>
</dbReference>
<feature type="modified residue" description="4-aspartylphosphate" evidence="2">
    <location>
        <position position="194"/>
    </location>
</feature>
<reference evidence="4 5" key="1">
    <citation type="submission" date="2018-10" db="EMBL/GenBank/DDBJ databases">
        <title>Phylogenomics of Brevibacillus.</title>
        <authorList>
            <person name="Dunlap C."/>
        </authorList>
    </citation>
    <scope>NUCLEOTIDE SEQUENCE [LARGE SCALE GENOMIC DNA]</scope>
    <source>
        <strain evidence="4 5">JCM 15085</strain>
    </source>
</reference>
<dbReference type="InterPro" id="IPR011006">
    <property type="entry name" value="CheY-like_superfamily"/>
</dbReference>
<dbReference type="Proteomes" id="UP000281915">
    <property type="component" value="Unassembled WGS sequence"/>
</dbReference>
<evidence type="ECO:0000313" key="4">
    <source>
        <dbReference type="EMBL" id="RNB68627.1"/>
    </source>
</evidence>
<keyword evidence="1 2" id="KW-0597">Phosphoprotein</keyword>
<dbReference type="InterPro" id="IPR001789">
    <property type="entry name" value="Sig_transdc_resp-reg_receiver"/>
</dbReference>
<sequence length="262" mass="29505">MNSLVPAFHQFLQASRSEHNSCGIILAACKQLSPTSVSYIEEALQQKSTGLHMQISYDKNTRLLAVYLEGQNRSETHFFSLQVKDVLQERGLLAGSLLIASFSESKQATSYVLQRMIQEVMELAGYGEIKLFFHRLDGREETAGSILLVNHDETVNEFLQIFLQQKGYHVTIAQDGMDGVQKYQELFPDLVITDLNLPIMDGYQLMERIKQQQTGPASKIVVLTDKKLEEDVKKSFALGASDYITKPFSPVELAARVKRLIS</sequence>
<accession>A0A3M8BZU5</accession>
<protein>
    <submittedName>
        <fullName evidence="4">Response regulator</fullName>
    </submittedName>
</protein>
<dbReference type="PANTHER" id="PTHR44591">
    <property type="entry name" value="STRESS RESPONSE REGULATOR PROTEIN 1"/>
    <property type="match status" value="1"/>
</dbReference>